<feature type="compositionally biased region" description="Acidic residues" evidence="1">
    <location>
        <begin position="154"/>
        <end position="170"/>
    </location>
</feature>
<proteinExistence type="predicted"/>
<keyword evidence="2" id="KW-1133">Transmembrane helix</keyword>
<name>A0A6C0BN58_9ZZZZ</name>
<feature type="compositionally biased region" description="Acidic residues" evidence="1">
    <location>
        <begin position="177"/>
        <end position="200"/>
    </location>
</feature>
<accession>A0A6C0BN58</accession>
<evidence type="ECO:0000256" key="2">
    <source>
        <dbReference type="SAM" id="Phobius"/>
    </source>
</evidence>
<evidence type="ECO:0000313" key="3">
    <source>
        <dbReference type="EMBL" id="QHS93480.1"/>
    </source>
</evidence>
<organism evidence="3">
    <name type="scientific">viral metagenome</name>
    <dbReference type="NCBI Taxonomy" id="1070528"/>
    <lineage>
        <taxon>unclassified sequences</taxon>
        <taxon>metagenomes</taxon>
        <taxon>organismal metagenomes</taxon>
    </lineage>
</organism>
<feature type="transmembrane region" description="Helical" evidence="2">
    <location>
        <begin position="127"/>
        <end position="144"/>
    </location>
</feature>
<feature type="region of interest" description="Disordered" evidence="1">
    <location>
        <begin position="154"/>
        <end position="200"/>
    </location>
</feature>
<dbReference type="EMBL" id="MN739205">
    <property type="protein sequence ID" value="QHS93480.1"/>
    <property type="molecule type" value="Genomic_DNA"/>
</dbReference>
<keyword evidence="2" id="KW-0812">Transmembrane</keyword>
<dbReference type="AlphaFoldDB" id="A0A6C0BN58"/>
<protein>
    <submittedName>
        <fullName evidence="3">Uncharacterized protein</fullName>
    </submittedName>
</protein>
<sequence>MTNALAFFTHSVSLLFHLSFGLVYVLQPDTYLNPPRLSDPCGFLSFSYLFDTQTPDFAVEYLRDTLIPLVFIKLAGLYMVALAALIYYDTFVVCRFQNSGNLAIVHLTHTMICMAGFRNHWADVDSIWPMFMFHLFLTLGLLKLKRVKVYDLSSDDEDYDEDDDDDEEFTPETSWSVDEDYQEDEDEEEEGPTDQDSEDV</sequence>
<keyword evidence="2" id="KW-0472">Membrane</keyword>
<feature type="transmembrane region" description="Helical" evidence="2">
    <location>
        <begin position="100"/>
        <end position="121"/>
    </location>
</feature>
<reference evidence="3" key="1">
    <citation type="journal article" date="2020" name="Nature">
        <title>Giant virus diversity and host interactions through global metagenomics.</title>
        <authorList>
            <person name="Schulz F."/>
            <person name="Roux S."/>
            <person name="Paez-Espino D."/>
            <person name="Jungbluth S."/>
            <person name="Walsh D.A."/>
            <person name="Denef V.J."/>
            <person name="McMahon K.D."/>
            <person name="Konstantinidis K.T."/>
            <person name="Eloe-Fadrosh E.A."/>
            <person name="Kyrpides N.C."/>
            <person name="Woyke T."/>
        </authorList>
    </citation>
    <scope>NUCLEOTIDE SEQUENCE</scope>
    <source>
        <strain evidence="3">GVMAG-M-3300017989-17</strain>
    </source>
</reference>
<feature type="transmembrane region" description="Helical" evidence="2">
    <location>
        <begin position="66"/>
        <end position="88"/>
    </location>
</feature>
<evidence type="ECO:0000256" key="1">
    <source>
        <dbReference type="SAM" id="MobiDB-lite"/>
    </source>
</evidence>